<feature type="compositionally biased region" description="Low complexity" evidence="5">
    <location>
        <begin position="33"/>
        <end position="51"/>
    </location>
</feature>
<evidence type="ECO:0000256" key="2">
    <source>
        <dbReference type="ARBA" id="ARBA00022737"/>
    </source>
</evidence>
<dbReference type="InterPro" id="IPR015943">
    <property type="entry name" value="WD40/YVTN_repeat-like_dom_sf"/>
</dbReference>
<dbReference type="GO" id="GO:0000974">
    <property type="term" value="C:Prp19 complex"/>
    <property type="evidence" value="ECO:0007669"/>
    <property type="project" value="TreeGrafter"/>
</dbReference>
<dbReference type="InterPro" id="IPR036322">
    <property type="entry name" value="WD40_repeat_dom_sf"/>
</dbReference>
<evidence type="ECO:0008006" key="7">
    <source>
        <dbReference type="Google" id="ProtNLM"/>
    </source>
</evidence>
<evidence type="ECO:0000256" key="4">
    <source>
        <dbReference type="PROSITE-ProRule" id="PRU00221"/>
    </source>
</evidence>
<proteinExistence type="inferred from homology"/>
<dbReference type="SMART" id="SM00320">
    <property type="entry name" value="WD40"/>
    <property type="match status" value="7"/>
</dbReference>
<dbReference type="GO" id="GO:0071013">
    <property type="term" value="C:catalytic step 2 spliceosome"/>
    <property type="evidence" value="ECO:0007669"/>
    <property type="project" value="TreeGrafter"/>
</dbReference>
<dbReference type="GO" id="GO:0071011">
    <property type="term" value="C:precatalytic spliceosome"/>
    <property type="evidence" value="ECO:0007669"/>
    <property type="project" value="TreeGrafter"/>
</dbReference>
<dbReference type="InterPro" id="IPR020472">
    <property type="entry name" value="WD40_PAC1"/>
</dbReference>
<dbReference type="PROSITE" id="PS50294">
    <property type="entry name" value="WD_REPEATS_REGION"/>
    <property type="match status" value="5"/>
</dbReference>
<dbReference type="InterPro" id="IPR019775">
    <property type="entry name" value="WD40_repeat_CS"/>
</dbReference>
<accession>A0A7S2SAC3</accession>
<sequence>MAAKIASEYSSVRDVPLPDVLKPKAGGGGGEARGSATSSTAQDSSGAGGASSALVLRNADGQEERARPSSNALVVKQGLGGGVLALSGRRQPPKVPTPTWHAPWKLKSVVSGHLGWVRAIAFDPGNKWFVTGAADRTLKIWDLAKCSAGAAGGLKLTLTGHISTIRGIAVSDRTTYLFSCAEDKMVKCWDLEQNKVVRHYHGHLSGVYSLALHPTLDLLVTAGRDSVARVWDIRTARAVHVLAGHQNTVGSLLTNSVDPQIISGSNDCMIRLWDLAAGKTMATLTNHKKAVRSLAAHPREFSFVSAGADNIKKWQSRDGKFMKNLSGHNTIINALAVNEDGVLVSGGDNGSLHFWDYETGYSFQQMDTVVQPGSLDAEAGIYAMAFDMTGSRLVTCEADKTLKIWAEDPEASEESHPIDMKAWTKQCRQYKRY</sequence>
<evidence type="ECO:0000256" key="5">
    <source>
        <dbReference type="SAM" id="MobiDB-lite"/>
    </source>
</evidence>
<dbReference type="PROSITE" id="PS00678">
    <property type="entry name" value="WD_REPEATS_1"/>
    <property type="match status" value="2"/>
</dbReference>
<dbReference type="PROSITE" id="PS50082">
    <property type="entry name" value="WD_REPEATS_2"/>
    <property type="match status" value="5"/>
</dbReference>
<protein>
    <recommendedName>
        <fullName evidence="7">Anaphase-promoting complex subunit 4 WD40 domain-containing protein</fullName>
    </recommendedName>
</protein>
<organism evidence="6">
    <name type="scientific">Rhizochromulina marina</name>
    <dbReference type="NCBI Taxonomy" id="1034831"/>
    <lineage>
        <taxon>Eukaryota</taxon>
        <taxon>Sar</taxon>
        <taxon>Stramenopiles</taxon>
        <taxon>Ochrophyta</taxon>
        <taxon>Dictyochophyceae</taxon>
        <taxon>Rhizochromulinales</taxon>
        <taxon>Rhizochromulina</taxon>
    </lineage>
</organism>
<dbReference type="Gene3D" id="2.130.10.10">
    <property type="entry name" value="YVTN repeat-like/Quinoprotein amine dehydrogenase"/>
    <property type="match status" value="1"/>
</dbReference>
<feature type="repeat" description="WD" evidence="4">
    <location>
        <begin position="200"/>
        <end position="241"/>
    </location>
</feature>
<reference evidence="6" key="1">
    <citation type="submission" date="2021-01" db="EMBL/GenBank/DDBJ databases">
        <authorList>
            <person name="Corre E."/>
            <person name="Pelletier E."/>
            <person name="Niang G."/>
            <person name="Scheremetjew M."/>
            <person name="Finn R."/>
            <person name="Kale V."/>
            <person name="Holt S."/>
            <person name="Cochrane G."/>
            <person name="Meng A."/>
            <person name="Brown T."/>
            <person name="Cohen L."/>
        </authorList>
    </citation>
    <scope>NUCLEOTIDE SEQUENCE</scope>
    <source>
        <strain evidence="6">CCMP1243</strain>
    </source>
</reference>
<feature type="region of interest" description="Disordered" evidence="5">
    <location>
        <begin position="16"/>
        <end position="51"/>
    </location>
</feature>
<comment type="similarity">
    <text evidence="3">Belongs to the WD repeat PRL1/PRL2 family.</text>
</comment>
<dbReference type="SUPFAM" id="SSF50978">
    <property type="entry name" value="WD40 repeat-like"/>
    <property type="match status" value="1"/>
</dbReference>
<dbReference type="InterPro" id="IPR001680">
    <property type="entry name" value="WD40_rpt"/>
</dbReference>
<dbReference type="FunFam" id="2.130.10.10:FF:000012">
    <property type="entry name" value="Putative pleiotropic regulator 1"/>
    <property type="match status" value="1"/>
</dbReference>
<dbReference type="CDD" id="cd00200">
    <property type="entry name" value="WD40"/>
    <property type="match status" value="1"/>
</dbReference>
<name>A0A7S2SAC3_9STRA</name>
<feature type="repeat" description="WD" evidence="4">
    <location>
        <begin position="242"/>
        <end position="283"/>
    </location>
</feature>
<evidence type="ECO:0000256" key="1">
    <source>
        <dbReference type="ARBA" id="ARBA00022574"/>
    </source>
</evidence>
<dbReference type="PRINTS" id="PR00320">
    <property type="entry name" value="GPROTEINBRPT"/>
</dbReference>
<gene>
    <name evidence="6" type="ORF">RMAR1173_LOCUS12739</name>
</gene>
<dbReference type="Pfam" id="PF00400">
    <property type="entry name" value="WD40"/>
    <property type="match status" value="7"/>
</dbReference>
<evidence type="ECO:0000256" key="3">
    <source>
        <dbReference type="ARBA" id="ARBA00025726"/>
    </source>
</evidence>
<dbReference type="InterPro" id="IPR045241">
    <property type="entry name" value="Prp46/PLRG1-like"/>
</dbReference>
<dbReference type="EMBL" id="HBHJ01019272">
    <property type="protein sequence ID" value="CAD9694225.1"/>
    <property type="molecule type" value="Transcribed_RNA"/>
</dbReference>
<feature type="repeat" description="WD" evidence="4">
    <location>
        <begin position="110"/>
        <end position="143"/>
    </location>
</feature>
<dbReference type="PANTHER" id="PTHR19923">
    <property type="entry name" value="WD40 REPEAT PROTEINPRL1/PRL2-RELATED"/>
    <property type="match status" value="1"/>
</dbReference>
<feature type="repeat" description="WD" evidence="4">
    <location>
        <begin position="158"/>
        <end position="199"/>
    </location>
</feature>
<evidence type="ECO:0000313" key="6">
    <source>
        <dbReference type="EMBL" id="CAD9694225.1"/>
    </source>
</evidence>
<dbReference type="GO" id="GO:0000398">
    <property type="term" value="P:mRNA splicing, via spliceosome"/>
    <property type="evidence" value="ECO:0007669"/>
    <property type="project" value="InterPro"/>
</dbReference>
<keyword evidence="1 4" id="KW-0853">WD repeat</keyword>
<dbReference type="PANTHER" id="PTHR19923:SF0">
    <property type="entry name" value="PLEIOTROPIC REGULATOR 1"/>
    <property type="match status" value="1"/>
</dbReference>
<keyword evidence="2" id="KW-0677">Repeat</keyword>
<feature type="repeat" description="WD" evidence="4">
    <location>
        <begin position="325"/>
        <end position="365"/>
    </location>
</feature>
<dbReference type="AlphaFoldDB" id="A0A7S2SAC3"/>